<dbReference type="Proteomes" id="UP000502508">
    <property type="component" value="Chromosome"/>
</dbReference>
<feature type="region of interest" description="Disordered" evidence="1">
    <location>
        <begin position="1"/>
        <end position="84"/>
    </location>
</feature>
<feature type="compositionally biased region" description="Basic and acidic residues" evidence="1">
    <location>
        <begin position="29"/>
        <end position="47"/>
    </location>
</feature>
<protein>
    <submittedName>
        <fullName evidence="2">Uncharacterized protein</fullName>
    </submittedName>
</protein>
<keyword evidence="3" id="KW-1185">Reference proteome</keyword>
<name>A0A6F8XZD7_9ACTN</name>
<dbReference type="KEGG" id="pfla:Pflav_056240"/>
<organism evidence="2 3">
    <name type="scientific">Phytohabitans flavus</name>
    <dbReference type="NCBI Taxonomy" id="1076124"/>
    <lineage>
        <taxon>Bacteria</taxon>
        <taxon>Bacillati</taxon>
        <taxon>Actinomycetota</taxon>
        <taxon>Actinomycetes</taxon>
        <taxon>Micromonosporales</taxon>
        <taxon>Micromonosporaceae</taxon>
    </lineage>
</organism>
<sequence>MQLPGELERRARLGELAGGQHDSVPQNCVEREDRRECRARGDREARPVRARTPAAPDEPVETGHEPEQQRQVQRLQADRDRDREPVLRVECEHLLDRVPVGGRSGPDHHRVLDRH</sequence>
<evidence type="ECO:0000256" key="1">
    <source>
        <dbReference type="SAM" id="MobiDB-lite"/>
    </source>
</evidence>
<evidence type="ECO:0000313" key="3">
    <source>
        <dbReference type="Proteomes" id="UP000502508"/>
    </source>
</evidence>
<dbReference type="EMBL" id="AP022870">
    <property type="protein sequence ID" value="BCB79214.1"/>
    <property type="molecule type" value="Genomic_DNA"/>
</dbReference>
<evidence type="ECO:0000313" key="2">
    <source>
        <dbReference type="EMBL" id="BCB79214.1"/>
    </source>
</evidence>
<reference evidence="2 3" key="1">
    <citation type="submission" date="2020-03" db="EMBL/GenBank/DDBJ databases">
        <title>Whole genome shotgun sequence of Phytohabitans flavus NBRC 107702.</title>
        <authorList>
            <person name="Komaki H."/>
            <person name="Tamura T."/>
        </authorList>
    </citation>
    <scope>NUCLEOTIDE SEQUENCE [LARGE SCALE GENOMIC DNA]</scope>
    <source>
        <strain evidence="2 3">NBRC 107702</strain>
    </source>
</reference>
<feature type="compositionally biased region" description="Basic and acidic residues" evidence="1">
    <location>
        <begin position="1"/>
        <end position="13"/>
    </location>
</feature>
<reference evidence="2 3" key="2">
    <citation type="submission" date="2020-03" db="EMBL/GenBank/DDBJ databases">
        <authorList>
            <person name="Ichikawa N."/>
            <person name="Kimura A."/>
            <person name="Kitahashi Y."/>
            <person name="Uohara A."/>
        </authorList>
    </citation>
    <scope>NUCLEOTIDE SEQUENCE [LARGE SCALE GENOMIC DNA]</scope>
    <source>
        <strain evidence="2 3">NBRC 107702</strain>
    </source>
</reference>
<gene>
    <name evidence="2" type="ORF">Pflav_056240</name>
</gene>
<accession>A0A6F8XZD7</accession>
<dbReference type="AlphaFoldDB" id="A0A6F8XZD7"/>
<proteinExistence type="predicted"/>